<comment type="caution">
    <text evidence="1">The sequence shown here is derived from an EMBL/GenBank/DDBJ whole genome shotgun (WGS) entry which is preliminary data.</text>
</comment>
<dbReference type="AlphaFoldDB" id="A0A420Y3S2"/>
<protein>
    <submittedName>
        <fullName evidence="1">Uncharacterized protein</fullName>
    </submittedName>
</protein>
<keyword evidence="2" id="KW-1185">Reference proteome</keyword>
<name>A0A420Y3S2_9PEZI</name>
<dbReference type="Proteomes" id="UP000275385">
    <property type="component" value="Unassembled WGS sequence"/>
</dbReference>
<evidence type="ECO:0000313" key="1">
    <source>
        <dbReference type="EMBL" id="RKU42519.1"/>
    </source>
</evidence>
<dbReference type="EMBL" id="QVQW01000055">
    <property type="protein sequence ID" value="RKU42519.1"/>
    <property type="molecule type" value="Genomic_DNA"/>
</dbReference>
<reference evidence="1 2" key="1">
    <citation type="submission" date="2018-08" db="EMBL/GenBank/DDBJ databases">
        <title>Draft genome of the lignicolous fungus Coniochaeta pulveracea.</title>
        <authorList>
            <person name="Borstlap C.J."/>
            <person name="De Witt R.N."/>
            <person name="Botha A."/>
            <person name="Volschenk H."/>
        </authorList>
    </citation>
    <scope>NUCLEOTIDE SEQUENCE [LARGE SCALE GENOMIC DNA]</scope>
    <source>
        <strain evidence="1 2">CAB683</strain>
    </source>
</reference>
<evidence type="ECO:0000313" key="2">
    <source>
        <dbReference type="Proteomes" id="UP000275385"/>
    </source>
</evidence>
<dbReference type="OrthoDB" id="4633509at2759"/>
<accession>A0A420Y3S2</accession>
<sequence>MPRLAMPSDFKRPRLRKCGFDLNTVDWRRAKVLGAGLDGFVWRVRFGNEGPYYALKLFWDQDPLEIARGSFAAQRECQNAALLQMIRYSLDQAAAEGGTKPVLVIPDPANFDEAEANFFGFAEEVRRGRKREHFPSRGPDLIEVVEMPRFAKCYGWLRVNRHDVFPRMPRSVLPHAIRVDKHTRALPSERNEFLAVVYEYVEDGENDIETVEEVARFLWLAGFSFCPTPLARNWRSGVLVDHSDITGPQFYGWQKFYYRCLKADILLQE</sequence>
<proteinExistence type="predicted"/>
<gene>
    <name evidence="1" type="ORF">DL546_003929</name>
</gene>
<organism evidence="1 2">
    <name type="scientific">Coniochaeta pulveracea</name>
    <dbReference type="NCBI Taxonomy" id="177199"/>
    <lineage>
        <taxon>Eukaryota</taxon>
        <taxon>Fungi</taxon>
        <taxon>Dikarya</taxon>
        <taxon>Ascomycota</taxon>
        <taxon>Pezizomycotina</taxon>
        <taxon>Sordariomycetes</taxon>
        <taxon>Sordariomycetidae</taxon>
        <taxon>Coniochaetales</taxon>
        <taxon>Coniochaetaceae</taxon>
        <taxon>Coniochaeta</taxon>
    </lineage>
</organism>